<protein>
    <recommendedName>
        <fullName evidence="4">Secreted protein</fullName>
    </recommendedName>
</protein>
<dbReference type="AlphaFoldDB" id="A0A9P9BV41"/>
<sequence>MNKHWSLLTLLPLVSSQREIVMLQRGLAGPRLSRQRGKSPPLGWTDLLGRKKCDFMTCGVRLPPPPALSSQSSRRACGPGLMASPPAGFGLRYTTSCVCNFAAVQEQVKSPRCGDVQCCSKSRIERTREKKKSEKSNDRAGWVGATGLFPGMTCH</sequence>
<organism evidence="2 3">
    <name type="scientific">Microdochium trichocladiopsis</name>
    <dbReference type="NCBI Taxonomy" id="1682393"/>
    <lineage>
        <taxon>Eukaryota</taxon>
        <taxon>Fungi</taxon>
        <taxon>Dikarya</taxon>
        <taxon>Ascomycota</taxon>
        <taxon>Pezizomycotina</taxon>
        <taxon>Sordariomycetes</taxon>
        <taxon>Xylariomycetidae</taxon>
        <taxon>Xylariales</taxon>
        <taxon>Microdochiaceae</taxon>
        <taxon>Microdochium</taxon>
    </lineage>
</organism>
<dbReference type="RefSeq" id="XP_046017220.1">
    <property type="nucleotide sequence ID" value="XM_046163319.1"/>
</dbReference>
<gene>
    <name evidence="2" type="ORF">B0I36DRAFT_75387</name>
</gene>
<feature type="signal peptide" evidence="1">
    <location>
        <begin position="1"/>
        <end position="16"/>
    </location>
</feature>
<evidence type="ECO:0000256" key="1">
    <source>
        <dbReference type="SAM" id="SignalP"/>
    </source>
</evidence>
<dbReference type="GeneID" id="70192865"/>
<feature type="chain" id="PRO_5040258422" description="Secreted protein" evidence="1">
    <location>
        <begin position="17"/>
        <end position="155"/>
    </location>
</feature>
<dbReference type="Proteomes" id="UP000756346">
    <property type="component" value="Unassembled WGS sequence"/>
</dbReference>
<accession>A0A9P9BV41</accession>
<evidence type="ECO:0000313" key="2">
    <source>
        <dbReference type="EMBL" id="KAH7038099.1"/>
    </source>
</evidence>
<evidence type="ECO:0000313" key="3">
    <source>
        <dbReference type="Proteomes" id="UP000756346"/>
    </source>
</evidence>
<reference evidence="2" key="1">
    <citation type="journal article" date="2021" name="Nat. Commun.">
        <title>Genetic determinants of endophytism in the Arabidopsis root mycobiome.</title>
        <authorList>
            <person name="Mesny F."/>
            <person name="Miyauchi S."/>
            <person name="Thiergart T."/>
            <person name="Pickel B."/>
            <person name="Atanasova L."/>
            <person name="Karlsson M."/>
            <person name="Huettel B."/>
            <person name="Barry K.W."/>
            <person name="Haridas S."/>
            <person name="Chen C."/>
            <person name="Bauer D."/>
            <person name="Andreopoulos W."/>
            <person name="Pangilinan J."/>
            <person name="LaButti K."/>
            <person name="Riley R."/>
            <person name="Lipzen A."/>
            <person name="Clum A."/>
            <person name="Drula E."/>
            <person name="Henrissat B."/>
            <person name="Kohler A."/>
            <person name="Grigoriev I.V."/>
            <person name="Martin F.M."/>
            <person name="Hacquard S."/>
        </authorList>
    </citation>
    <scope>NUCLEOTIDE SEQUENCE</scope>
    <source>
        <strain evidence="2">MPI-CAGE-CH-0230</strain>
    </source>
</reference>
<dbReference type="EMBL" id="JAGTJQ010000002">
    <property type="protein sequence ID" value="KAH7038099.1"/>
    <property type="molecule type" value="Genomic_DNA"/>
</dbReference>
<name>A0A9P9BV41_9PEZI</name>
<evidence type="ECO:0008006" key="4">
    <source>
        <dbReference type="Google" id="ProtNLM"/>
    </source>
</evidence>
<comment type="caution">
    <text evidence="2">The sequence shown here is derived from an EMBL/GenBank/DDBJ whole genome shotgun (WGS) entry which is preliminary data.</text>
</comment>
<keyword evidence="3" id="KW-1185">Reference proteome</keyword>
<proteinExistence type="predicted"/>
<keyword evidence="1" id="KW-0732">Signal</keyword>